<dbReference type="RefSeq" id="WP_118865060.1">
    <property type="nucleotide sequence ID" value="NZ_QWLV01000009.1"/>
</dbReference>
<dbReference type="HAMAP" id="MF_01965">
    <property type="entry name" value="NADHX_dehydratase"/>
    <property type="match status" value="1"/>
</dbReference>
<evidence type="ECO:0000256" key="3">
    <source>
        <dbReference type="ARBA" id="ARBA00022857"/>
    </source>
</evidence>
<keyword evidence="5 6" id="KW-0456">Lyase</keyword>
<proteinExistence type="inferred from homology"/>
<dbReference type="NCBIfam" id="TIGR00196">
    <property type="entry name" value="yjeF_cterm"/>
    <property type="match status" value="1"/>
</dbReference>
<comment type="catalytic activity">
    <reaction evidence="6">
        <text>(6S)-NADHX + ADP = AMP + phosphate + NADH + H(+)</text>
        <dbReference type="Rhea" id="RHEA:32223"/>
        <dbReference type="ChEBI" id="CHEBI:15378"/>
        <dbReference type="ChEBI" id="CHEBI:43474"/>
        <dbReference type="ChEBI" id="CHEBI:57945"/>
        <dbReference type="ChEBI" id="CHEBI:64074"/>
        <dbReference type="ChEBI" id="CHEBI:456215"/>
        <dbReference type="ChEBI" id="CHEBI:456216"/>
        <dbReference type="EC" id="4.2.1.136"/>
    </reaction>
</comment>
<dbReference type="EC" id="4.2.1.136" evidence="6"/>
<comment type="catalytic activity">
    <reaction evidence="6">
        <text>(6S)-NADPHX + ADP = AMP + phosphate + NADPH + H(+)</text>
        <dbReference type="Rhea" id="RHEA:32235"/>
        <dbReference type="ChEBI" id="CHEBI:15378"/>
        <dbReference type="ChEBI" id="CHEBI:43474"/>
        <dbReference type="ChEBI" id="CHEBI:57783"/>
        <dbReference type="ChEBI" id="CHEBI:64076"/>
        <dbReference type="ChEBI" id="CHEBI:456215"/>
        <dbReference type="ChEBI" id="CHEBI:456216"/>
        <dbReference type="EC" id="4.2.1.136"/>
    </reaction>
</comment>
<dbReference type="GO" id="GO:0052856">
    <property type="term" value="F:NAD(P)HX epimerase activity"/>
    <property type="evidence" value="ECO:0007669"/>
    <property type="project" value="TreeGrafter"/>
</dbReference>
<dbReference type="PROSITE" id="PS51383">
    <property type="entry name" value="YJEF_C_3"/>
    <property type="match status" value="1"/>
</dbReference>
<evidence type="ECO:0000313" key="9">
    <source>
        <dbReference type="EMBL" id="RHW16454.1"/>
    </source>
</evidence>
<keyword evidence="1 6" id="KW-0547">Nucleotide-binding</keyword>
<dbReference type="EMBL" id="QWLV01000009">
    <property type="protein sequence ID" value="RHW16454.1"/>
    <property type="molecule type" value="Genomic_DNA"/>
</dbReference>
<dbReference type="CDD" id="cd01171">
    <property type="entry name" value="YXKO-related"/>
    <property type="match status" value="1"/>
</dbReference>
<reference evidence="9 10" key="1">
    <citation type="submission" date="2018-08" db="EMBL/GenBank/DDBJ databases">
        <title>The multiple taxonomic identification of Sphingomonas gilva.</title>
        <authorList>
            <person name="Zhu D."/>
            <person name="Zheng S."/>
        </authorList>
    </citation>
    <scope>NUCLEOTIDE SEQUENCE [LARGE SCALE GENOMIC DNA]</scope>
    <source>
        <strain evidence="9 10">ZDH117</strain>
    </source>
</reference>
<evidence type="ECO:0000313" key="10">
    <source>
        <dbReference type="Proteomes" id="UP000266693"/>
    </source>
</evidence>
<dbReference type="PANTHER" id="PTHR12592">
    <property type="entry name" value="ATP-DEPENDENT (S)-NAD(P)H-HYDRATE DEHYDRATASE FAMILY MEMBER"/>
    <property type="match status" value="1"/>
</dbReference>
<dbReference type="InterPro" id="IPR000631">
    <property type="entry name" value="CARKD"/>
</dbReference>
<evidence type="ECO:0000256" key="1">
    <source>
        <dbReference type="ARBA" id="ARBA00022741"/>
    </source>
</evidence>
<feature type="binding site" evidence="6">
    <location>
        <position position="44"/>
    </location>
    <ligand>
        <name>(6S)-NADPHX</name>
        <dbReference type="ChEBI" id="CHEBI:64076"/>
    </ligand>
</feature>
<dbReference type="SUPFAM" id="SSF53613">
    <property type="entry name" value="Ribokinase-like"/>
    <property type="match status" value="1"/>
</dbReference>
<dbReference type="Pfam" id="PF01256">
    <property type="entry name" value="Carb_kinase"/>
    <property type="match status" value="1"/>
</dbReference>
<keyword evidence="10" id="KW-1185">Reference proteome</keyword>
<keyword evidence="4 6" id="KW-0520">NAD</keyword>
<evidence type="ECO:0000256" key="7">
    <source>
        <dbReference type="SAM" id="MobiDB-lite"/>
    </source>
</evidence>
<dbReference type="Proteomes" id="UP000266693">
    <property type="component" value="Unassembled WGS sequence"/>
</dbReference>
<comment type="function">
    <text evidence="6">Catalyzes the dehydration of the S-form of NAD(P)HX at the expense of ADP, which is converted to AMP. Together with NAD(P)HX epimerase, which catalyzes the epimerization of the S- and R-forms, the enzyme allows the repair of both epimers of NAD(P)HX, a damaged form of NAD(P)H that is a result of enzymatic or heat-dependent hydration.</text>
</comment>
<feature type="domain" description="YjeF C-terminal" evidence="8">
    <location>
        <begin position="9"/>
        <end position="294"/>
    </location>
</feature>
<dbReference type="GO" id="GO:0005524">
    <property type="term" value="F:ATP binding"/>
    <property type="evidence" value="ECO:0007669"/>
    <property type="project" value="UniProtKB-KW"/>
</dbReference>
<feature type="binding site" evidence="6">
    <location>
        <position position="168"/>
    </location>
    <ligand>
        <name>(6S)-NADPHX</name>
        <dbReference type="ChEBI" id="CHEBI:64076"/>
    </ligand>
</feature>
<dbReference type="InterPro" id="IPR029056">
    <property type="entry name" value="Ribokinase-like"/>
</dbReference>
<organism evidence="9 10">
    <name type="scientific">Sphingomonas gilva</name>
    <dbReference type="NCBI Taxonomy" id="2305907"/>
    <lineage>
        <taxon>Bacteria</taxon>
        <taxon>Pseudomonadati</taxon>
        <taxon>Pseudomonadota</taxon>
        <taxon>Alphaproteobacteria</taxon>
        <taxon>Sphingomonadales</taxon>
        <taxon>Sphingomonadaceae</taxon>
        <taxon>Sphingomonas</taxon>
    </lineage>
</organism>
<dbReference type="GO" id="GO:0046496">
    <property type="term" value="P:nicotinamide nucleotide metabolic process"/>
    <property type="evidence" value="ECO:0007669"/>
    <property type="project" value="UniProtKB-UniRule"/>
</dbReference>
<comment type="subunit">
    <text evidence="6">Homotetramer.</text>
</comment>
<feature type="binding site" evidence="6">
    <location>
        <position position="115"/>
    </location>
    <ligand>
        <name>(6S)-NADPHX</name>
        <dbReference type="ChEBI" id="CHEBI:64076"/>
    </ligand>
</feature>
<dbReference type="OrthoDB" id="9806925at2"/>
<feature type="binding site" evidence="6">
    <location>
        <begin position="205"/>
        <end position="209"/>
    </location>
    <ligand>
        <name>AMP</name>
        <dbReference type="ChEBI" id="CHEBI:456215"/>
    </ligand>
</feature>
<feature type="binding site" evidence="6">
    <location>
        <position position="234"/>
    </location>
    <ligand>
        <name>AMP</name>
        <dbReference type="ChEBI" id="CHEBI:456215"/>
    </ligand>
</feature>
<feature type="region of interest" description="Disordered" evidence="7">
    <location>
        <begin position="292"/>
        <end position="311"/>
    </location>
</feature>
<feature type="binding site" evidence="6">
    <location>
        <position position="235"/>
    </location>
    <ligand>
        <name>(6S)-NADPHX</name>
        <dbReference type="ChEBI" id="CHEBI:64076"/>
    </ligand>
</feature>
<evidence type="ECO:0000256" key="5">
    <source>
        <dbReference type="ARBA" id="ARBA00023239"/>
    </source>
</evidence>
<dbReference type="AlphaFoldDB" id="A0A396RJT6"/>
<name>A0A396RJT6_9SPHN</name>
<protein>
    <recommendedName>
        <fullName evidence="6">ADP-dependent (S)-NAD(P)H-hydrate dehydratase</fullName>
        <ecNumber evidence="6">4.2.1.136</ecNumber>
    </recommendedName>
    <alternativeName>
        <fullName evidence="6">ADP-dependent NAD(P)HX dehydratase</fullName>
    </alternativeName>
</protein>
<comment type="caution">
    <text evidence="9">The sequence shown here is derived from an EMBL/GenBank/DDBJ whole genome shotgun (WGS) entry which is preliminary data.</text>
</comment>
<sequence>MSRAFPLDAAWRAANPLPPIGEGQDKHERGRVLAVGGSRLVPGALLLTGTAALRAGAGKAQLATVGEAATMLGVNFPEAAVIGLTVDDTGEIAADAAGPLAERAAACDALVIGPGMAERDQTAGLVGAACRALGDEAAVLLDAGALTSCRSQPGLLHCLGGRAVMTPHHGELARLLGIERDRIASDAERVAREAADRFGAVVMLKDSRTLIAEPGGGLIAYEGGVAGLGTAGSGDVLAGIAAGLLARGMTAAAAAGWAVWLHAQAGRVAAERIGALGFLARELLPPLPRLIEAASPRHAPGTGDTEPAGRG</sequence>
<evidence type="ECO:0000256" key="6">
    <source>
        <dbReference type="HAMAP-Rule" id="MF_01965"/>
    </source>
</evidence>
<keyword evidence="3 6" id="KW-0521">NADP</keyword>
<dbReference type="PANTHER" id="PTHR12592:SF0">
    <property type="entry name" value="ATP-DEPENDENT (S)-NAD(P)H-HYDRATE DEHYDRATASE"/>
    <property type="match status" value="1"/>
</dbReference>
<keyword evidence="2 6" id="KW-0067">ATP-binding</keyword>
<evidence type="ECO:0000259" key="8">
    <source>
        <dbReference type="PROSITE" id="PS51383"/>
    </source>
</evidence>
<dbReference type="GO" id="GO:0110051">
    <property type="term" value="P:metabolite repair"/>
    <property type="evidence" value="ECO:0007669"/>
    <property type="project" value="TreeGrafter"/>
</dbReference>
<dbReference type="Gene3D" id="3.40.1190.20">
    <property type="match status" value="1"/>
</dbReference>
<evidence type="ECO:0000256" key="2">
    <source>
        <dbReference type="ARBA" id="ARBA00022840"/>
    </source>
</evidence>
<comment type="cofactor">
    <cofactor evidence="6">
        <name>Mg(2+)</name>
        <dbReference type="ChEBI" id="CHEBI:18420"/>
    </cofactor>
</comment>
<dbReference type="GO" id="GO:0052855">
    <property type="term" value="F:ADP-dependent NAD(P)H-hydrate dehydratase activity"/>
    <property type="evidence" value="ECO:0007669"/>
    <property type="project" value="UniProtKB-UniRule"/>
</dbReference>
<gene>
    <name evidence="6" type="primary">nnrD</name>
    <name evidence="9" type="ORF">D1610_15225</name>
</gene>
<comment type="similarity">
    <text evidence="6">Belongs to the NnrD/CARKD family.</text>
</comment>
<accession>A0A396RJT6</accession>
<evidence type="ECO:0000256" key="4">
    <source>
        <dbReference type="ARBA" id="ARBA00023027"/>
    </source>
</evidence>